<dbReference type="Pfam" id="PF07993">
    <property type="entry name" value="NAD_binding_4"/>
    <property type="match status" value="1"/>
</dbReference>
<accession>A0A345HY16</accession>
<dbReference type="GO" id="GO:0016874">
    <property type="term" value="F:ligase activity"/>
    <property type="evidence" value="ECO:0007669"/>
    <property type="project" value="UniProtKB-KW"/>
</dbReference>
<evidence type="ECO:0000256" key="2">
    <source>
        <dbReference type="ARBA" id="ARBA00006432"/>
    </source>
</evidence>
<dbReference type="Gene3D" id="3.40.50.980">
    <property type="match status" value="2"/>
</dbReference>
<evidence type="ECO:0000256" key="4">
    <source>
        <dbReference type="ARBA" id="ARBA00022553"/>
    </source>
</evidence>
<dbReference type="InterPro" id="IPR010080">
    <property type="entry name" value="Thioester_reductase-like_dom"/>
</dbReference>
<dbReference type="InterPro" id="IPR045851">
    <property type="entry name" value="AMP-bd_C_sf"/>
</dbReference>
<dbReference type="CDD" id="cd19531">
    <property type="entry name" value="LCL_NRPS-like"/>
    <property type="match status" value="1"/>
</dbReference>
<dbReference type="Gene3D" id="3.40.50.720">
    <property type="entry name" value="NAD(P)-binding Rossmann-like Domain"/>
    <property type="match status" value="1"/>
</dbReference>
<dbReference type="InterPro" id="IPR000873">
    <property type="entry name" value="AMP-dep_synth/lig_dom"/>
</dbReference>
<dbReference type="InterPro" id="IPR001242">
    <property type="entry name" value="Condensation_dom"/>
</dbReference>
<dbReference type="PROSITE" id="PS50075">
    <property type="entry name" value="CARRIER"/>
    <property type="match status" value="1"/>
</dbReference>
<evidence type="ECO:0000259" key="7">
    <source>
        <dbReference type="PROSITE" id="PS50075"/>
    </source>
</evidence>
<dbReference type="PANTHER" id="PTHR45527">
    <property type="entry name" value="NONRIBOSOMAL PEPTIDE SYNTHETASE"/>
    <property type="match status" value="1"/>
</dbReference>
<organism evidence="8 9">
    <name type="scientific">Streptomyces paludis</name>
    <dbReference type="NCBI Taxonomy" id="2282738"/>
    <lineage>
        <taxon>Bacteria</taxon>
        <taxon>Bacillati</taxon>
        <taxon>Actinomycetota</taxon>
        <taxon>Actinomycetes</taxon>
        <taxon>Kitasatosporales</taxon>
        <taxon>Streptomycetaceae</taxon>
        <taxon>Streptomyces</taxon>
    </lineage>
</organism>
<dbReference type="GO" id="GO:0017000">
    <property type="term" value="P:antibiotic biosynthetic process"/>
    <property type="evidence" value="ECO:0007669"/>
    <property type="project" value="UniProtKB-ARBA"/>
</dbReference>
<feature type="region of interest" description="Disordered" evidence="6">
    <location>
        <begin position="60"/>
        <end position="92"/>
    </location>
</feature>
<protein>
    <submittedName>
        <fullName evidence="8">Amino acid adenylation domain-containing protein</fullName>
    </submittedName>
</protein>
<dbReference type="InterPro" id="IPR020806">
    <property type="entry name" value="PKS_PP-bd"/>
</dbReference>
<dbReference type="Proteomes" id="UP000253868">
    <property type="component" value="Chromosome"/>
</dbReference>
<dbReference type="Pfam" id="PF13193">
    <property type="entry name" value="AMP-binding_C"/>
    <property type="match status" value="1"/>
</dbReference>
<dbReference type="NCBIfam" id="TIGR01746">
    <property type="entry name" value="Thioester-redct"/>
    <property type="match status" value="1"/>
</dbReference>
<proteinExistence type="inferred from homology"/>
<name>A0A345HY16_9ACTN</name>
<keyword evidence="3" id="KW-0596">Phosphopantetheine</keyword>
<evidence type="ECO:0000256" key="3">
    <source>
        <dbReference type="ARBA" id="ARBA00022450"/>
    </source>
</evidence>
<dbReference type="GO" id="GO:0044550">
    <property type="term" value="P:secondary metabolite biosynthetic process"/>
    <property type="evidence" value="ECO:0007669"/>
    <property type="project" value="TreeGrafter"/>
</dbReference>
<comment type="cofactor">
    <cofactor evidence="1">
        <name>pantetheine 4'-phosphate</name>
        <dbReference type="ChEBI" id="CHEBI:47942"/>
    </cofactor>
</comment>
<keyword evidence="4" id="KW-0597">Phosphoprotein</keyword>
<feature type="region of interest" description="Disordered" evidence="6">
    <location>
        <begin position="1063"/>
        <end position="1082"/>
    </location>
</feature>
<keyword evidence="5" id="KW-0436">Ligase</keyword>
<dbReference type="InterPro" id="IPR013120">
    <property type="entry name" value="FAR_NAD-bd"/>
</dbReference>
<dbReference type="InterPro" id="IPR025110">
    <property type="entry name" value="AMP-bd_C"/>
</dbReference>
<dbReference type="SUPFAM" id="SSF56801">
    <property type="entry name" value="Acetyl-CoA synthetase-like"/>
    <property type="match status" value="1"/>
</dbReference>
<dbReference type="EMBL" id="CP031194">
    <property type="protein sequence ID" value="AXG81590.1"/>
    <property type="molecule type" value="Genomic_DNA"/>
</dbReference>
<dbReference type="GO" id="GO:0005737">
    <property type="term" value="C:cytoplasm"/>
    <property type="evidence" value="ECO:0007669"/>
    <property type="project" value="TreeGrafter"/>
</dbReference>
<dbReference type="FunFam" id="1.10.1200.10:FF:000016">
    <property type="entry name" value="Non-ribosomal peptide synthase"/>
    <property type="match status" value="1"/>
</dbReference>
<evidence type="ECO:0000256" key="5">
    <source>
        <dbReference type="ARBA" id="ARBA00022598"/>
    </source>
</evidence>
<dbReference type="Gene3D" id="3.30.559.10">
    <property type="entry name" value="Chloramphenicol acetyltransferase-like domain"/>
    <property type="match status" value="1"/>
</dbReference>
<dbReference type="PROSITE" id="PS00455">
    <property type="entry name" value="AMP_BINDING"/>
    <property type="match status" value="1"/>
</dbReference>
<dbReference type="GO" id="GO:0043041">
    <property type="term" value="P:amino acid activation for nonribosomal peptide biosynthetic process"/>
    <property type="evidence" value="ECO:0007669"/>
    <property type="project" value="TreeGrafter"/>
</dbReference>
<dbReference type="InterPro" id="IPR023213">
    <property type="entry name" value="CAT-like_dom_sf"/>
</dbReference>
<dbReference type="InterPro" id="IPR010071">
    <property type="entry name" value="AA_adenyl_dom"/>
</dbReference>
<dbReference type="Pfam" id="PF00668">
    <property type="entry name" value="Condensation"/>
    <property type="match status" value="1"/>
</dbReference>
<dbReference type="InterPro" id="IPR009081">
    <property type="entry name" value="PP-bd_ACP"/>
</dbReference>
<dbReference type="OrthoDB" id="2472181at2"/>
<gene>
    <name evidence="8" type="ORF">DVK44_32125</name>
</gene>
<reference evidence="9" key="1">
    <citation type="submission" date="2018-07" db="EMBL/GenBank/DDBJ databases">
        <authorList>
            <person name="Zhao J."/>
        </authorList>
    </citation>
    <scope>NUCLEOTIDE SEQUENCE [LARGE SCALE GENOMIC DNA]</scope>
    <source>
        <strain evidence="9">GSSD-12</strain>
    </source>
</reference>
<comment type="similarity">
    <text evidence="2">Belongs to the ATP-dependent AMP-binding enzyme family.</text>
</comment>
<dbReference type="PIRSF" id="PIRSF001617">
    <property type="entry name" value="Alpha-AR"/>
    <property type="match status" value="1"/>
</dbReference>
<dbReference type="PANTHER" id="PTHR45527:SF1">
    <property type="entry name" value="FATTY ACID SYNTHASE"/>
    <property type="match status" value="1"/>
</dbReference>
<feature type="compositionally biased region" description="Gly residues" evidence="6">
    <location>
        <begin position="64"/>
        <end position="84"/>
    </location>
</feature>
<evidence type="ECO:0000313" key="9">
    <source>
        <dbReference type="Proteomes" id="UP000253868"/>
    </source>
</evidence>
<dbReference type="InterPro" id="IPR020845">
    <property type="entry name" value="AMP-binding_CS"/>
</dbReference>
<evidence type="ECO:0000313" key="8">
    <source>
        <dbReference type="EMBL" id="AXG81590.1"/>
    </source>
</evidence>
<dbReference type="GO" id="GO:0072330">
    <property type="term" value="P:monocarboxylic acid biosynthetic process"/>
    <property type="evidence" value="ECO:0007669"/>
    <property type="project" value="UniProtKB-ARBA"/>
</dbReference>
<dbReference type="InterPro" id="IPR036291">
    <property type="entry name" value="NAD(P)-bd_dom_sf"/>
</dbReference>
<dbReference type="SUPFAM" id="SSF52777">
    <property type="entry name" value="CoA-dependent acyltransferases"/>
    <property type="match status" value="2"/>
</dbReference>
<dbReference type="Gene3D" id="3.30.559.30">
    <property type="entry name" value="Nonribosomal peptide synthetase, condensation domain"/>
    <property type="match status" value="1"/>
</dbReference>
<dbReference type="Gene3D" id="2.30.38.10">
    <property type="entry name" value="Luciferase, Domain 3"/>
    <property type="match status" value="1"/>
</dbReference>
<dbReference type="SUPFAM" id="SSF51735">
    <property type="entry name" value="NAD(P)-binding Rossmann-fold domains"/>
    <property type="match status" value="1"/>
</dbReference>
<dbReference type="SMART" id="SM00823">
    <property type="entry name" value="PKS_PP"/>
    <property type="match status" value="1"/>
</dbReference>
<dbReference type="InterPro" id="IPR036736">
    <property type="entry name" value="ACP-like_sf"/>
</dbReference>
<evidence type="ECO:0000256" key="6">
    <source>
        <dbReference type="SAM" id="MobiDB-lite"/>
    </source>
</evidence>
<dbReference type="GO" id="GO:0031177">
    <property type="term" value="F:phosphopantetheine binding"/>
    <property type="evidence" value="ECO:0007669"/>
    <property type="project" value="InterPro"/>
</dbReference>
<sequence>MSFEQESIWLNDQLQDGPSRYLESWAYRLRDARIDATAVQRALTGIVARHEALRSRLTLAETGSPGGASGDGGGDGGGINGGGARQTVMPPSPVELDVRRVTPRELPAALTAAATRPVSLVRPPLLRATLLELAEDDTVLVVAIHHAVIDGWCFGLLDTEFSALYRAALDGKPSPLPPLPLQFGPYAEEQRRAGAGGRDDSLEYWRETLRGAPGESSFPTDRPRPPVLGARGDRVEFTLGAALGAGVRGLARRTRSTPFTVLATALTVLVSRLSGQDDVVIGTPVSRRDEEILEPMIACLSDVLPLRQRIPADVSFAALTARTKERVWGAVAHRDVPYARLVRELGAERTPDRFPLFQVVFGLDDAPAPALDLPGVTAERLYIHSGTAKYDVFLHLVPARGGFDGFLEFSTDLFDRATAQRLAERLRTLLTDAVAHPDRPVRELDILPAAERRLILGNWSRGSVPAAGRPLAHEAFAAQALRTPHAAAVVHGDRVLSYAELDRAANDVAAHLVARGTAGRPVGVCLRRGPELAVAVLGVLKAGSGCLPIDPAHPADRIAGMAADSGIGIALVQRDLAALLPATVDTVSLDDLPAAPEAGLPAVAPGDLGYLIYTSGSTGRPKGVAVPHRSLANLLAWQRTRSPAGPGTRTLQFAALGFDVVFQELFATWADGGTLVMADDATRRDPGRLLDLLAAERVERLFLPFVALQQLAEYACAADRPAETLREVVTAGEQLHATPALREFFRRLAPNAVLENQYGPSETHVVTAERLGHDPEAWPDLPPIGRPVDGTRVLLLDGNQRLGPIGAVGEICVGGDALADGYLGHPSLTERKFIEDPVRPGARLYRTGDLARYLPDGRIQWLGRLDDQVKIRGHRVEIGEVASAVRAVPGVADAAVVAREPAASGSGHKRLIAYYLPAVGPVGGRAAGAAPGPDELRRALALRLPEYMVPSVCVALEEFPRTASGKLDRAALPLPEEADASPADSFVAPGTPTERLVAAAWQDVLGRGRVGVHDDFFALGGYSLSAVRLILRLRQDLGTRIPLGALSTAPTVAGLAALVDRDRDRDRDRSRDRDRTAGWDAGDRGFDPAAEVRLPADIVAAGETIRVAEDPAHVLLTGATGFLGAFTVRALLDRTRAVVHCLVRGEDEERASARLRRVMEGYGILNEGDEGDERRVRIVVGDLARPRLGLSEQDFDALAHTVDAVYHVGAAVNLASPYGRLKAATVDGTAEILRLAARHRSVPVHHVSTVGVYASGAGATGHVGETGYAGERIGPERPTGPAEALEHGYTQSKWAAEQLIEAARARSLPATVYRPTRIAGHSRTGACQSGDYMWLIVKGCIQAQAAPAGVDTAFDLVPVDYAGDALVALSLRPSAAGRTFHLAAGRLLRLDTVLGWLRAKGYALPAVDPRQWLDRIGADAGNAAFPLLGTLAGEMTGGGSEGGLLFDPGATDTALAGSGVRRPEMDEELFATYLGYFTRTGWLLEPGER</sequence>
<evidence type="ECO:0000256" key="1">
    <source>
        <dbReference type="ARBA" id="ARBA00001957"/>
    </source>
</evidence>
<dbReference type="Gene3D" id="3.30.300.30">
    <property type="match status" value="1"/>
</dbReference>
<dbReference type="GO" id="GO:0008610">
    <property type="term" value="P:lipid biosynthetic process"/>
    <property type="evidence" value="ECO:0007669"/>
    <property type="project" value="UniProtKB-ARBA"/>
</dbReference>
<dbReference type="Pfam" id="PF00501">
    <property type="entry name" value="AMP-binding"/>
    <property type="match status" value="1"/>
</dbReference>
<dbReference type="KEGG" id="spad:DVK44_32125"/>
<dbReference type="Gene3D" id="1.10.1200.10">
    <property type="entry name" value="ACP-like"/>
    <property type="match status" value="1"/>
</dbReference>
<keyword evidence="9" id="KW-1185">Reference proteome</keyword>
<feature type="domain" description="Carrier" evidence="7">
    <location>
        <begin position="988"/>
        <end position="1063"/>
    </location>
</feature>
<dbReference type="SUPFAM" id="SSF47336">
    <property type="entry name" value="ACP-like"/>
    <property type="match status" value="1"/>
</dbReference>
<dbReference type="CDD" id="cd05235">
    <property type="entry name" value="SDR_e1"/>
    <property type="match status" value="1"/>
</dbReference>
<dbReference type="NCBIfam" id="TIGR01733">
    <property type="entry name" value="AA-adenyl-dom"/>
    <property type="match status" value="1"/>
</dbReference>
<dbReference type="Pfam" id="PF00550">
    <property type="entry name" value="PP-binding"/>
    <property type="match status" value="1"/>
</dbReference>